<evidence type="ECO:0000256" key="6">
    <source>
        <dbReference type="ARBA" id="ARBA00022833"/>
    </source>
</evidence>
<protein>
    <recommendedName>
        <fullName evidence="8">SUMO-activating enzyme subunit</fullName>
    </recommendedName>
</protein>
<keyword evidence="14" id="KW-1185">Reference proteome</keyword>
<accession>A0ABP0FDS9</accession>
<dbReference type="InterPro" id="IPR030661">
    <property type="entry name" value="Uba2"/>
</dbReference>
<evidence type="ECO:0000259" key="11">
    <source>
        <dbReference type="Pfam" id="PF00899"/>
    </source>
</evidence>
<dbReference type="Pfam" id="PF00899">
    <property type="entry name" value="ThiF"/>
    <property type="match status" value="1"/>
</dbReference>
<comment type="subunit">
    <text evidence="8">Heterodimer.</text>
</comment>
<dbReference type="PANTHER" id="PTHR10953:SF5">
    <property type="entry name" value="SUMO-ACTIVATING ENZYME SUBUNIT 2"/>
    <property type="match status" value="1"/>
</dbReference>
<dbReference type="InterPro" id="IPR000594">
    <property type="entry name" value="ThiF_NAD_FAD-bd"/>
</dbReference>
<keyword evidence="3 8" id="KW-0479">Metal-binding</keyword>
<gene>
    <name evidence="13" type="ORF">CVLEPA_LOCUS7846</name>
</gene>
<feature type="region of interest" description="Disordered" evidence="10">
    <location>
        <begin position="204"/>
        <end position="237"/>
    </location>
</feature>
<dbReference type="InterPro" id="IPR035985">
    <property type="entry name" value="Ubiquitin-activating_enz"/>
</dbReference>
<organism evidence="13 14">
    <name type="scientific">Clavelina lepadiformis</name>
    <name type="common">Light-bulb sea squirt</name>
    <name type="synonym">Ascidia lepadiformis</name>
    <dbReference type="NCBI Taxonomy" id="159417"/>
    <lineage>
        <taxon>Eukaryota</taxon>
        <taxon>Metazoa</taxon>
        <taxon>Chordata</taxon>
        <taxon>Tunicata</taxon>
        <taxon>Ascidiacea</taxon>
        <taxon>Aplousobranchia</taxon>
        <taxon>Clavelinidae</taxon>
        <taxon>Clavelina</taxon>
    </lineage>
</organism>
<name>A0ABP0FDS9_CLALP</name>
<keyword evidence="4 8" id="KW-0547">Nucleotide-binding</keyword>
<dbReference type="Gene3D" id="3.10.290.20">
    <property type="entry name" value="Ubiquitin-like 2 activating enzyme e1b. Chain: B, domain 3"/>
    <property type="match status" value="1"/>
</dbReference>
<dbReference type="Proteomes" id="UP001642483">
    <property type="component" value="Unassembled WGS sequence"/>
</dbReference>
<evidence type="ECO:0000256" key="10">
    <source>
        <dbReference type="SAM" id="MobiDB-lite"/>
    </source>
</evidence>
<dbReference type="PANTHER" id="PTHR10953">
    <property type="entry name" value="UBIQUITIN-ACTIVATING ENZYME E1"/>
    <property type="match status" value="1"/>
</dbReference>
<evidence type="ECO:0000313" key="14">
    <source>
        <dbReference type="Proteomes" id="UP001642483"/>
    </source>
</evidence>
<evidence type="ECO:0000256" key="2">
    <source>
        <dbReference type="ARBA" id="ARBA00005673"/>
    </source>
</evidence>
<dbReference type="Gene3D" id="3.50.50.80">
    <property type="entry name" value="Ubiquitin-activating enzyme E1, inactive adenylation domain, subdomain 1"/>
    <property type="match status" value="1"/>
</dbReference>
<dbReference type="Gene3D" id="1.10.10.520">
    <property type="entry name" value="Ubiquitin activating enzymes (Uba3). Chain: B, domain 2"/>
    <property type="match status" value="1"/>
</dbReference>
<evidence type="ECO:0000313" key="13">
    <source>
        <dbReference type="EMBL" id="CAK8677855.1"/>
    </source>
</evidence>
<dbReference type="InterPro" id="IPR028077">
    <property type="entry name" value="UAE_UbL_dom"/>
</dbReference>
<evidence type="ECO:0000256" key="3">
    <source>
        <dbReference type="ARBA" id="ARBA00022723"/>
    </source>
</evidence>
<comment type="similarity">
    <text evidence="2 8">Belongs to the ubiquitin-activating E1 family.</text>
</comment>
<dbReference type="InterPro" id="IPR023318">
    <property type="entry name" value="Ub_act_enz_dom_a_sf"/>
</dbReference>
<dbReference type="EMBL" id="CAWYQH010000046">
    <property type="protein sequence ID" value="CAK8677855.1"/>
    <property type="molecule type" value="Genomic_DNA"/>
</dbReference>
<sequence>MAGLCNNALPETLKKVVQEAKLFVVGAGGIGCELLKNLALTGFRNIDVIDLDTIDVSNLNRQFLFQKKHVGLPKAQVARESVLRLCPSANIVSRHDSVFNPEYNMQFFKQFDLVLNALDNTAARNHVNRMCLAADVPLVESGSAGYLGQVTVIKKGLSECYECNPAPRRKTYPGCTIRNTPTELIHCIVWAKYLFNQLFGEEDADQDVSPDTQDPEARDPESGDGVNNAESSSLKHKPIIQRKSTREWAQDYDYDATMIFNKLFDSDINYLLSMDKLWKKRKPPVPLSWQQTNADNVESVAISDIQDVLSVKQNAELFSASVASLKKQLKGEGDGGMLVWDKDDTAAMHFTSAAASIRAKIFDIEQKSIFEVKSMAGNIIPAIATTNAVVAGIIVMQALCILRKKLDECRSVFVCKAANATKKLLVPCLLDPPKPGCYVCAEKPEITIKLDASKLSVIELRDKIMKSALGMLAPDVELLDGRATILISSEEEDNDEENLKKPLSEFGIRHGTRLRADDFLQNYDIIVNILHETGFPDDSIFEIVSKTDLALDKIASENKSANKAQNDVKNEDEDVEIVEEPDISCTVDRKRKHSSTTSNSTENNEGKRRKMSNGAEQIDVDCDVVVLD</sequence>
<feature type="domain" description="Ubiquitin/SUMO-activating enzyme ubiquitin-like" evidence="12">
    <location>
        <begin position="449"/>
        <end position="533"/>
    </location>
</feature>
<dbReference type="Pfam" id="PF14732">
    <property type="entry name" value="UAE_UbL"/>
    <property type="match status" value="1"/>
</dbReference>
<feature type="domain" description="THIF-type NAD/FAD binding fold" evidence="11">
    <location>
        <begin position="12"/>
        <end position="408"/>
    </location>
</feature>
<dbReference type="SUPFAM" id="SSF69572">
    <property type="entry name" value="Activating enzymes of the ubiquitin-like proteins"/>
    <property type="match status" value="1"/>
</dbReference>
<evidence type="ECO:0000256" key="8">
    <source>
        <dbReference type="PIRNR" id="PIRNR039133"/>
    </source>
</evidence>
<dbReference type="InterPro" id="IPR033127">
    <property type="entry name" value="UBQ-activ_enz_E1_Cys_AS"/>
</dbReference>
<evidence type="ECO:0000256" key="5">
    <source>
        <dbReference type="ARBA" id="ARBA00022786"/>
    </source>
</evidence>
<evidence type="ECO:0000256" key="7">
    <source>
        <dbReference type="ARBA" id="ARBA00022840"/>
    </source>
</evidence>
<evidence type="ECO:0000256" key="1">
    <source>
        <dbReference type="ARBA" id="ARBA00004718"/>
    </source>
</evidence>
<evidence type="ECO:0000256" key="9">
    <source>
        <dbReference type="PROSITE-ProRule" id="PRU10132"/>
    </source>
</evidence>
<keyword evidence="7 8" id="KW-0067">ATP-binding</keyword>
<evidence type="ECO:0000256" key="4">
    <source>
        <dbReference type="ARBA" id="ARBA00022741"/>
    </source>
</evidence>
<proteinExistence type="inferred from homology"/>
<dbReference type="InterPro" id="IPR045886">
    <property type="entry name" value="ThiF/MoeB/HesA"/>
</dbReference>
<comment type="caution">
    <text evidence="13">The sequence shown here is derived from an EMBL/GenBank/DDBJ whole genome shotgun (WGS) entry which is preliminary data.</text>
</comment>
<dbReference type="PIRSF" id="PIRSF039133">
    <property type="entry name" value="SUMO_E1B"/>
    <property type="match status" value="1"/>
</dbReference>
<evidence type="ECO:0000259" key="12">
    <source>
        <dbReference type="Pfam" id="PF14732"/>
    </source>
</evidence>
<dbReference type="PROSITE" id="PS00865">
    <property type="entry name" value="UBIQUITIN_ACTIVAT_2"/>
    <property type="match status" value="1"/>
</dbReference>
<feature type="compositionally biased region" description="Acidic residues" evidence="10">
    <location>
        <begin position="570"/>
        <end position="582"/>
    </location>
</feature>
<feature type="active site" description="Glycyl thioester intermediate" evidence="9">
    <location>
        <position position="175"/>
    </location>
</feature>
<feature type="region of interest" description="Disordered" evidence="10">
    <location>
        <begin position="559"/>
        <end position="616"/>
    </location>
</feature>
<comment type="pathway">
    <text evidence="1 8">Protein modification; protein sumoylation.</text>
</comment>
<keyword evidence="6 8" id="KW-0862">Zinc</keyword>
<keyword evidence="5 8" id="KW-0833">Ubl conjugation pathway</keyword>
<reference evidence="13 14" key="1">
    <citation type="submission" date="2024-02" db="EMBL/GenBank/DDBJ databases">
        <authorList>
            <person name="Daric V."/>
            <person name="Darras S."/>
        </authorList>
    </citation>
    <scope>NUCLEOTIDE SEQUENCE [LARGE SCALE GENOMIC DNA]</scope>
</reference>
<dbReference type="InterPro" id="IPR042449">
    <property type="entry name" value="Ub-E1_IAD_1"/>
</dbReference>